<dbReference type="EMBL" id="JBHLYW010000003">
    <property type="protein sequence ID" value="MFC0075982.1"/>
    <property type="molecule type" value="Genomic_DNA"/>
</dbReference>
<evidence type="ECO:0008006" key="4">
    <source>
        <dbReference type="Google" id="ProtNLM"/>
    </source>
</evidence>
<sequence>MQKRTKFLIIIIMLFVCGLALRGKISGEEFDSQKWKNSDLNLENNWSMRWDMMNSLRNNYKLVGMSKSEIINLLGRPDGNFSTDNEFKYYLGYSKTGINTGSLTISFENEKVTKINVWQG</sequence>
<accession>A0ABV6BKL4</accession>
<evidence type="ECO:0000313" key="2">
    <source>
        <dbReference type="EMBL" id="MFC0075982.1"/>
    </source>
</evidence>
<protein>
    <recommendedName>
        <fullName evidence="4">Lipoprotein SmpA/OmlA domain-containing protein</fullName>
    </recommendedName>
</protein>
<evidence type="ECO:0000256" key="1">
    <source>
        <dbReference type="ARBA" id="ARBA00022729"/>
    </source>
</evidence>
<dbReference type="Gene3D" id="3.30.1450.10">
    <property type="match status" value="1"/>
</dbReference>
<keyword evidence="1" id="KW-0732">Signal</keyword>
<organism evidence="2 3">
    <name type="scientific">Flavobacterium procerum</name>
    <dbReference type="NCBI Taxonomy" id="1455569"/>
    <lineage>
        <taxon>Bacteria</taxon>
        <taxon>Pseudomonadati</taxon>
        <taxon>Bacteroidota</taxon>
        <taxon>Flavobacteriia</taxon>
        <taxon>Flavobacteriales</taxon>
        <taxon>Flavobacteriaceae</taxon>
        <taxon>Flavobacterium</taxon>
    </lineage>
</organism>
<dbReference type="InterPro" id="IPR037873">
    <property type="entry name" value="BamE-like"/>
</dbReference>
<reference evidence="2 3" key="1">
    <citation type="submission" date="2024-09" db="EMBL/GenBank/DDBJ databases">
        <authorList>
            <person name="Sun Q."/>
            <person name="Mori K."/>
        </authorList>
    </citation>
    <scope>NUCLEOTIDE SEQUENCE [LARGE SCALE GENOMIC DNA]</scope>
    <source>
        <strain evidence="2 3">CGMCC 1.12926</strain>
    </source>
</reference>
<gene>
    <name evidence="2" type="ORF">ACFFLS_02940</name>
</gene>
<proteinExistence type="predicted"/>
<comment type="caution">
    <text evidence="2">The sequence shown here is derived from an EMBL/GenBank/DDBJ whole genome shotgun (WGS) entry which is preliminary data.</text>
</comment>
<dbReference type="Proteomes" id="UP001589734">
    <property type="component" value="Unassembled WGS sequence"/>
</dbReference>
<dbReference type="RefSeq" id="WP_379683291.1">
    <property type="nucleotide sequence ID" value="NZ_JBHLYW010000003.1"/>
</dbReference>
<keyword evidence="3" id="KW-1185">Reference proteome</keyword>
<name>A0ABV6BKL4_9FLAO</name>
<evidence type="ECO:0000313" key="3">
    <source>
        <dbReference type="Proteomes" id="UP001589734"/>
    </source>
</evidence>